<feature type="signal peptide" evidence="1">
    <location>
        <begin position="1"/>
        <end position="21"/>
    </location>
</feature>
<evidence type="ECO:0000313" key="3">
    <source>
        <dbReference type="EMBL" id="CAG5106844.1"/>
    </source>
</evidence>
<comment type="caution">
    <text evidence="3">The sequence shown here is derived from an EMBL/GenBank/DDBJ whole genome shotgun (WGS) entry which is preliminary data.</text>
</comment>
<evidence type="ECO:0000313" key="4">
    <source>
        <dbReference type="Proteomes" id="UP000786811"/>
    </source>
</evidence>
<protein>
    <recommendedName>
        <fullName evidence="2">CCC domain-containing protein</fullName>
    </recommendedName>
</protein>
<name>A0A8J2MT87_COTCN</name>
<dbReference type="EMBL" id="CAJNRD030001124">
    <property type="protein sequence ID" value="CAG5106844.1"/>
    <property type="molecule type" value="Genomic_DNA"/>
</dbReference>
<reference evidence="3" key="1">
    <citation type="submission" date="2021-04" db="EMBL/GenBank/DDBJ databases">
        <authorList>
            <person name="Chebbi M.A.C M."/>
        </authorList>
    </citation>
    <scope>NUCLEOTIDE SEQUENCE</scope>
</reference>
<dbReference type="InterPro" id="IPR058250">
    <property type="entry name" value="CCC"/>
</dbReference>
<evidence type="ECO:0000259" key="2">
    <source>
        <dbReference type="Pfam" id="PF26644"/>
    </source>
</evidence>
<feature type="domain" description="CCC" evidence="2">
    <location>
        <begin position="34"/>
        <end position="133"/>
    </location>
</feature>
<accession>A0A8J2MT87</accession>
<dbReference type="AlphaFoldDB" id="A0A8J2MT87"/>
<dbReference type="Pfam" id="PF26644">
    <property type="entry name" value="CCC"/>
    <property type="match status" value="1"/>
</dbReference>
<keyword evidence="1" id="KW-0732">Signal</keyword>
<feature type="chain" id="PRO_5035276883" description="CCC domain-containing protein" evidence="1">
    <location>
        <begin position="22"/>
        <end position="164"/>
    </location>
</feature>
<evidence type="ECO:0000256" key="1">
    <source>
        <dbReference type="SAM" id="SignalP"/>
    </source>
</evidence>
<keyword evidence="4" id="KW-1185">Reference proteome</keyword>
<sequence length="164" mass="18465">MIKNIAKEICVFLLILDILQAVTTFDHYPDDDYVVEHEVSYYKAIAMAKNLTIPTGTIPGCKACTNEEMTYCKDGSVINDHCCCDSAYNEVFPFVEHTCRIGRQACKTKVDNCAEYERLRDCCCLSFLGSVWKYRAGGIDSVKPSLLITTGALLILHICHKMYN</sequence>
<dbReference type="OrthoDB" id="6610578at2759"/>
<proteinExistence type="predicted"/>
<dbReference type="Proteomes" id="UP000786811">
    <property type="component" value="Unassembled WGS sequence"/>
</dbReference>
<gene>
    <name evidence="3" type="ORF">HICCMSTLAB_LOCUS12463</name>
</gene>
<organism evidence="3 4">
    <name type="scientific">Cotesia congregata</name>
    <name type="common">Parasitoid wasp</name>
    <name type="synonym">Apanteles congregatus</name>
    <dbReference type="NCBI Taxonomy" id="51543"/>
    <lineage>
        <taxon>Eukaryota</taxon>
        <taxon>Metazoa</taxon>
        <taxon>Ecdysozoa</taxon>
        <taxon>Arthropoda</taxon>
        <taxon>Hexapoda</taxon>
        <taxon>Insecta</taxon>
        <taxon>Pterygota</taxon>
        <taxon>Neoptera</taxon>
        <taxon>Endopterygota</taxon>
        <taxon>Hymenoptera</taxon>
        <taxon>Apocrita</taxon>
        <taxon>Ichneumonoidea</taxon>
        <taxon>Braconidae</taxon>
        <taxon>Microgastrinae</taxon>
        <taxon>Cotesia</taxon>
    </lineage>
</organism>